<evidence type="ECO:0000256" key="13">
    <source>
        <dbReference type="ARBA" id="ARBA00023295"/>
    </source>
</evidence>
<dbReference type="EMBL" id="JACBXQ010000004">
    <property type="protein sequence ID" value="MBG9986754.1"/>
    <property type="molecule type" value="Genomic_DNA"/>
</dbReference>
<dbReference type="InterPro" id="IPR010979">
    <property type="entry name" value="Ribosomal_uS13-like_H2TH"/>
</dbReference>
<evidence type="ECO:0000313" key="18">
    <source>
        <dbReference type="EMBL" id="MBG9986754.1"/>
    </source>
</evidence>
<dbReference type="PROSITE" id="PS01242">
    <property type="entry name" value="ZF_FPG_1"/>
    <property type="match status" value="1"/>
</dbReference>
<gene>
    <name evidence="15 18" type="primary">mutM</name>
    <name evidence="15" type="synonym">fpg</name>
    <name evidence="18" type="ORF">HZY91_07570</name>
</gene>
<feature type="domain" description="FPG-type" evidence="16">
    <location>
        <begin position="246"/>
        <end position="280"/>
    </location>
</feature>
<dbReference type="Pfam" id="PF01149">
    <property type="entry name" value="Fapy_DNA_glyco"/>
    <property type="match status" value="1"/>
</dbReference>
<keyword evidence="7 15" id="KW-0378">Hydrolase</keyword>
<dbReference type="Proteomes" id="UP000721415">
    <property type="component" value="Unassembled WGS sequence"/>
</dbReference>
<evidence type="ECO:0000256" key="14">
    <source>
        <dbReference type="ARBA" id="ARBA00044632"/>
    </source>
</evidence>
<dbReference type="Gene3D" id="1.10.8.50">
    <property type="match status" value="1"/>
</dbReference>
<dbReference type="PANTHER" id="PTHR22993">
    <property type="entry name" value="FORMAMIDOPYRIMIDINE-DNA GLYCOSYLASE"/>
    <property type="match status" value="1"/>
</dbReference>
<dbReference type="EC" id="3.2.2.23" evidence="15"/>
<dbReference type="CDD" id="cd08966">
    <property type="entry name" value="EcFpg-like_N"/>
    <property type="match status" value="1"/>
</dbReference>
<dbReference type="SMART" id="SM00898">
    <property type="entry name" value="Fapy_DNA_glyco"/>
    <property type="match status" value="1"/>
</dbReference>
<dbReference type="RefSeq" id="WP_197115669.1">
    <property type="nucleotide sequence ID" value="NZ_JACBXQ010000004.1"/>
</dbReference>
<evidence type="ECO:0000256" key="1">
    <source>
        <dbReference type="ARBA" id="ARBA00001668"/>
    </source>
</evidence>
<evidence type="ECO:0000256" key="6">
    <source>
        <dbReference type="ARBA" id="ARBA00022771"/>
    </source>
</evidence>
<dbReference type="GO" id="GO:0008534">
    <property type="term" value="F:oxidized purine nucleobase lesion DNA N-glycosylase activity"/>
    <property type="evidence" value="ECO:0007669"/>
    <property type="project" value="UniProtKB-EC"/>
</dbReference>
<keyword evidence="13 15" id="KW-0326">Glycosidase</keyword>
<accession>A0ABS0LRX4</accession>
<dbReference type="NCBIfam" id="TIGR00577">
    <property type="entry name" value="fpg"/>
    <property type="match status" value="1"/>
</dbReference>
<feature type="binding site" evidence="15">
    <location>
        <position position="118"/>
    </location>
    <ligand>
        <name>DNA</name>
        <dbReference type="ChEBI" id="CHEBI:16991"/>
    </ligand>
</feature>
<comment type="subunit">
    <text evidence="3 15">Monomer.</text>
</comment>
<feature type="active site" description="Proton donor; for delta-elimination activity" evidence="15">
    <location>
        <position position="270"/>
    </location>
</feature>
<keyword evidence="11 15" id="KW-0456">Lyase</keyword>
<dbReference type="InterPro" id="IPR010663">
    <property type="entry name" value="Znf_FPG/IleRS"/>
</dbReference>
<evidence type="ECO:0000256" key="9">
    <source>
        <dbReference type="ARBA" id="ARBA00023125"/>
    </source>
</evidence>
<evidence type="ECO:0000256" key="4">
    <source>
        <dbReference type="ARBA" id="ARBA00022723"/>
    </source>
</evidence>
<comment type="catalytic activity">
    <reaction evidence="1 15">
        <text>Hydrolysis of DNA containing ring-opened 7-methylguanine residues, releasing 2,6-diamino-4-hydroxy-5-(N-methyl)formamidopyrimidine.</text>
        <dbReference type="EC" id="3.2.2.23"/>
    </reaction>
</comment>
<proteinExistence type="inferred from homology"/>
<feature type="active site" description="Schiff-base intermediate with DNA" evidence="15">
    <location>
        <position position="2"/>
    </location>
</feature>
<dbReference type="InterPro" id="IPR020629">
    <property type="entry name" value="FPG_Glyclase"/>
</dbReference>
<keyword evidence="5 15" id="KW-0227">DNA damage</keyword>
<name>A0ABS0LRX4_9LACT</name>
<evidence type="ECO:0000256" key="3">
    <source>
        <dbReference type="ARBA" id="ARBA00011245"/>
    </source>
</evidence>
<comment type="caution">
    <text evidence="15">Lacks conserved residue(s) required for the propagation of feature annotation.</text>
</comment>
<dbReference type="PROSITE" id="PS51066">
    <property type="entry name" value="ZF_FPG_2"/>
    <property type="match status" value="1"/>
</dbReference>
<evidence type="ECO:0000313" key="19">
    <source>
        <dbReference type="Proteomes" id="UP000721415"/>
    </source>
</evidence>
<evidence type="ECO:0000256" key="11">
    <source>
        <dbReference type="ARBA" id="ARBA00023239"/>
    </source>
</evidence>
<evidence type="ECO:0000259" key="16">
    <source>
        <dbReference type="PROSITE" id="PS51066"/>
    </source>
</evidence>
<keyword evidence="4 15" id="KW-0479">Metal-binding</keyword>
<dbReference type="InterPro" id="IPR012319">
    <property type="entry name" value="FPG_cat"/>
</dbReference>
<dbReference type="InterPro" id="IPR000214">
    <property type="entry name" value="Znf_DNA_glyclase/AP_lyase"/>
</dbReference>
<dbReference type="PANTHER" id="PTHR22993:SF9">
    <property type="entry name" value="FORMAMIDOPYRIMIDINE-DNA GLYCOSYLASE"/>
    <property type="match status" value="1"/>
</dbReference>
<evidence type="ECO:0000256" key="8">
    <source>
        <dbReference type="ARBA" id="ARBA00022833"/>
    </source>
</evidence>
<evidence type="ECO:0000256" key="10">
    <source>
        <dbReference type="ARBA" id="ARBA00023204"/>
    </source>
</evidence>
<evidence type="ECO:0000256" key="15">
    <source>
        <dbReference type="HAMAP-Rule" id="MF_00103"/>
    </source>
</evidence>
<dbReference type="SUPFAM" id="SSF81624">
    <property type="entry name" value="N-terminal domain of MutM-like DNA repair proteins"/>
    <property type="match status" value="1"/>
</dbReference>
<evidence type="ECO:0000256" key="12">
    <source>
        <dbReference type="ARBA" id="ARBA00023268"/>
    </source>
</evidence>
<feature type="active site" description="Proton donor; for beta-elimination activity" evidence="15">
    <location>
        <position position="62"/>
    </location>
</feature>
<comment type="cofactor">
    <cofactor evidence="15">
        <name>Zn(2+)</name>
        <dbReference type="ChEBI" id="CHEBI:29105"/>
    </cofactor>
    <text evidence="15">Binds 1 zinc ion per subunit.</text>
</comment>
<dbReference type="Gene3D" id="3.20.190.10">
    <property type="entry name" value="MutM-like, N-terminal"/>
    <property type="match status" value="1"/>
</dbReference>
<dbReference type="SMART" id="SM01232">
    <property type="entry name" value="H2TH"/>
    <property type="match status" value="1"/>
</dbReference>
<dbReference type="EC" id="4.2.99.18" evidence="15"/>
<comment type="function">
    <text evidence="15">Involved in base excision repair of DNA damaged by oxidation or by mutagenic agents. Acts as DNA glycosylase that recognizes and removes damaged bases. Has a preference for oxidized purines, such as 7,8-dihydro-8-oxoguanine (8-oxoG). Has AP (apurinic/apyrimidinic) lyase activity and introduces nicks in the DNA strand. Cleaves the DNA backbone by beta-delta elimination to generate a single-strand break at the site of the removed base with both 3'- and 5'-phosphates.</text>
</comment>
<feature type="binding site" evidence="15">
    <location>
        <position position="99"/>
    </location>
    <ligand>
        <name>DNA</name>
        <dbReference type="ChEBI" id="CHEBI:16991"/>
    </ligand>
</feature>
<evidence type="ECO:0000256" key="2">
    <source>
        <dbReference type="ARBA" id="ARBA00009409"/>
    </source>
</evidence>
<dbReference type="Pfam" id="PF06831">
    <property type="entry name" value="H2TH"/>
    <property type="match status" value="1"/>
</dbReference>
<dbReference type="SUPFAM" id="SSF57716">
    <property type="entry name" value="Glucocorticoid receptor-like (DNA-binding domain)"/>
    <property type="match status" value="1"/>
</dbReference>
<sequence length="282" mass="32174">MPELPEVNSVMMGLNQLVKGKTIRDVLIDWPRIVGAESPIECEEFVAQLKGQTILEIGRRGKYLIFYLSDLFLISHLRMEGKYCYFSSEKLTNYTRNKHTHVRFILTDGSQLDYEDVRKFGRMEIVAKNQLQEFFEQKQLGPEPIVEEFHLQEFAKKLSKIKRPIKTVLLEQKVVAGLGNIYVDEVLFRARIHPSTFANQLSESEINILHLAIMKVIEEAVAAGGSSIRTYRNSLGEAGKFQQNLKVYGRAGQPCELCGVTIKKIKLGQRGTHFCPNCQPIK</sequence>
<protein>
    <recommendedName>
        <fullName evidence="15">Formamidopyrimidine-DNA glycosylase</fullName>
        <shortName evidence="15">Fapy-DNA glycosylase</shortName>
        <ecNumber evidence="15">3.2.2.23</ecNumber>
    </recommendedName>
    <alternativeName>
        <fullName evidence="15">DNA-(apurinic or apyrimidinic site) lyase MutM</fullName>
        <shortName evidence="15">AP lyase MutM</shortName>
        <ecNumber evidence="15">4.2.99.18</ecNumber>
    </alternativeName>
</protein>
<dbReference type="PROSITE" id="PS51068">
    <property type="entry name" value="FPG_CAT"/>
    <property type="match status" value="1"/>
</dbReference>
<dbReference type="HAMAP" id="MF_00103">
    <property type="entry name" value="Fapy_DNA_glycosyl"/>
    <property type="match status" value="1"/>
</dbReference>
<evidence type="ECO:0000259" key="17">
    <source>
        <dbReference type="PROSITE" id="PS51068"/>
    </source>
</evidence>
<dbReference type="InterPro" id="IPR015887">
    <property type="entry name" value="DNA_glyclase_Znf_dom_DNA_BS"/>
</dbReference>
<dbReference type="Pfam" id="PF06827">
    <property type="entry name" value="zf-FPG_IleRS"/>
    <property type="match status" value="1"/>
</dbReference>
<keyword evidence="19" id="KW-1185">Reference proteome</keyword>
<evidence type="ECO:0000256" key="5">
    <source>
        <dbReference type="ARBA" id="ARBA00022763"/>
    </source>
</evidence>
<dbReference type="SUPFAM" id="SSF46946">
    <property type="entry name" value="S13-like H2TH domain"/>
    <property type="match status" value="1"/>
</dbReference>
<dbReference type="InterPro" id="IPR015886">
    <property type="entry name" value="H2TH_FPG"/>
</dbReference>
<feature type="domain" description="Formamidopyrimidine-DNA glycosylase catalytic" evidence="17">
    <location>
        <begin position="2"/>
        <end position="121"/>
    </location>
</feature>
<keyword evidence="10 15" id="KW-0234">DNA repair</keyword>
<keyword evidence="9 15" id="KW-0238">DNA-binding</keyword>
<comment type="similarity">
    <text evidence="2 15">Belongs to the FPG family.</text>
</comment>
<reference evidence="18 19" key="1">
    <citation type="submission" date="2020-07" db="EMBL/GenBank/DDBJ databases">
        <title>Facklamia lactis sp. nov., isolated from raw milk.</title>
        <authorList>
            <person name="Doll E.V."/>
            <person name="Huptas C."/>
            <person name="Staib L."/>
            <person name="Wenning M."/>
            <person name="Scherer S."/>
        </authorList>
    </citation>
    <scope>NUCLEOTIDE SEQUENCE [LARGE SCALE GENOMIC DNA]</scope>
    <source>
        <strain evidence="18 19">DSM 111018</strain>
    </source>
</reference>
<organism evidence="18 19">
    <name type="scientific">Facklamia lactis</name>
    <dbReference type="NCBI Taxonomy" id="2749967"/>
    <lineage>
        <taxon>Bacteria</taxon>
        <taxon>Bacillati</taxon>
        <taxon>Bacillota</taxon>
        <taxon>Bacilli</taxon>
        <taxon>Lactobacillales</taxon>
        <taxon>Aerococcaceae</taxon>
        <taxon>Facklamia</taxon>
    </lineage>
</organism>
<dbReference type="NCBIfam" id="NF002211">
    <property type="entry name" value="PRK01103.1"/>
    <property type="match status" value="1"/>
</dbReference>
<dbReference type="InterPro" id="IPR035937">
    <property type="entry name" value="FPG_N"/>
</dbReference>
<comment type="catalytic activity">
    <reaction evidence="14 15">
        <text>2'-deoxyribonucleotide-(2'-deoxyribose 5'-phosphate)-2'-deoxyribonucleotide-DNA = a 3'-end 2'-deoxyribonucleotide-(2,3-dehydro-2,3-deoxyribose 5'-phosphate)-DNA + a 5'-end 5'-phospho-2'-deoxyribonucleoside-DNA + H(+)</text>
        <dbReference type="Rhea" id="RHEA:66592"/>
        <dbReference type="Rhea" id="RHEA-COMP:13180"/>
        <dbReference type="Rhea" id="RHEA-COMP:16897"/>
        <dbReference type="Rhea" id="RHEA-COMP:17067"/>
        <dbReference type="ChEBI" id="CHEBI:15378"/>
        <dbReference type="ChEBI" id="CHEBI:136412"/>
        <dbReference type="ChEBI" id="CHEBI:157695"/>
        <dbReference type="ChEBI" id="CHEBI:167181"/>
        <dbReference type="EC" id="4.2.99.18"/>
    </reaction>
</comment>
<comment type="caution">
    <text evidence="18">The sequence shown here is derived from an EMBL/GenBank/DDBJ whole genome shotgun (WGS) entry which is preliminary data.</text>
</comment>
<evidence type="ECO:0000256" key="7">
    <source>
        <dbReference type="ARBA" id="ARBA00022801"/>
    </source>
</evidence>
<feature type="active site" description="Proton donor" evidence="15">
    <location>
        <position position="3"/>
    </location>
</feature>
<keyword evidence="6 15" id="KW-0863">Zinc-finger</keyword>
<keyword evidence="12 15" id="KW-0511">Multifunctional enzyme</keyword>
<keyword evidence="8 15" id="KW-0862">Zinc</keyword>